<dbReference type="PROSITE" id="PS00843">
    <property type="entry name" value="DALA_DALA_LIGASE_1"/>
    <property type="match status" value="1"/>
</dbReference>
<evidence type="ECO:0000259" key="1">
    <source>
        <dbReference type="Pfam" id="PF01820"/>
    </source>
</evidence>
<dbReference type="Gene3D" id="3.40.50.20">
    <property type="match status" value="1"/>
</dbReference>
<dbReference type="Proteomes" id="UP000464330">
    <property type="component" value="Chromosome"/>
</dbReference>
<organism evidence="2 3">
    <name type="scientific">Paenibacillus larvae subsp. larvae</name>
    <dbReference type="NCBI Taxonomy" id="147375"/>
    <lineage>
        <taxon>Bacteria</taxon>
        <taxon>Bacillati</taxon>
        <taxon>Bacillota</taxon>
        <taxon>Bacilli</taxon>
        <taxon>Bacillales</taxon>
        <taxon>Paenibacillaceae</taxon>
        <taxon>Paenibacillus</taxon>
    </lineage>
</organism>
<gene>
    <name evidence="2" type="primary">vanA</name>
    <name evidence="2" type="ORF">ERICV_04391</name>
</gene>
<dbReference type="PANTHER" id="PTHR23132">
    <property type="entry name" value="D-ALANINE--D-ALANINE LIGASE"/>
    <property type="match status" value="1"/>
</dbReference>
<dbReference type="InterPro" id="IPR011127">
    <property type="entry name" value="Dala_Dala_lig_N"/>
</dbReference>
<dbReference type="AlphaFoldDB" id="A0A6C0QY89"/>
<dbReference type="GO" id="GO:0008716">
    <property type="term" value="F:D-alanine-D-alanine ligase activity"/>
    <property type="evidence" value="ECO:0007669"/>
    <property type="project" value="TreeGrafter"/>
</dbReference>
<name>A0A6C0QY89_9BACL</name>
<dbReference type="SUPFAM" id="SSF52440">
    <property type="entry name" value="PreATP-grasp domain"/>
    <property type="match status" value="1"/>
</dbReference>
<dbReference type="PANTHER" id="PTHR23132:SF25">
    <property type="entry name" value="D-ALANINE--D-ALANINE LIGASE A"/>
    <property type="match status" value="1"/>
</dbReference>
<dbReference type="EMBL" id="CP019717">
    <property type="protein sequence ID" value="QHZ53437.1"/>
    <property type="molecule type" value="Genomic_DNA"/>
</dbReference>
<dbReference type="EC" id="6.1.2.1" evidence="2"/>
<feature type="domain" description="D-alanine--D-alanine ligase N-terminal" evidence="1">
    <location>
        <begin position="5"/>
        <end position="122"/>
    </location>
</feature>
<dbReference type="FunFam" id="3.40.50.20:FF:000039">
    <property type="entry name" value="D-alanine--D-alanine ligase"/>
    <property type="match status" value="1"/>
</dbReference>
<dbReference type="InterPro" id="IPR016185">
    <property type="entry name" value="PreATP-grasp_dom_sf"/>
</dbReference>
<evidence type="ECO:0000313" key="2">
    <source>
        <dbReference type="EMBL" id="QHZ53437.1"/>
    </source>
</evidence>
<sequence>MNRLKIALLFGGCSEEHDVSVKSAKEIADNIDTEKYEPIYIGITRSGVWKMCEKPCVDWDNENCRSAVLSPDKKMHGLLVMRNKGYQIQRIDAVFSVLHGKSGEDGAIQGLFELSGIPYVGCDVQNFSANSSCDIPFFFLNRATFCPKFSIIVYTSFFNN</sequence>
<dbReference type="GO" id="GO:0009252">
    <property type="term" value="P:peptidoglycan biosynthetic process"/>
    <property type="evidence" value="ECO:0007669"/>
    <property type="project" value="TreeGrafter"/>
</dbReference>
<dbReference type="GO" id="GO:0160220">
    <property type="term" value="F:D-alanine-(R)-lactate ligase activity"/>
    <property type="evidence" value="ECO:0007669"/>
    <property type="project" value="UniProtKB-EC"/>
</dbReference>
<dbReference type="InterPro" id="IPR000291">
    <property type="entry name" value="D-Ala_lig_Van_CS"/>
</dbReference>
<keyword evidence="2" id="KW-0436">Ligase</keyword>
<accession>A0A6C0QY89</accession>
<dbReference type="Pfam" id="PF01820">
    <property type="entry name" value="Dala_Dala_lig_N"/>
    <property type="match status" value="1"/>
</dbReference>
<dbReference type="GO" id="GO:0005829">
    <property type="term" value="C:cytosol"/>
    <property type="evidence" value="ECO:0007669"/>
    <property type="project" value="TreeGrafter"/>
</dbReference>
<proteinExistence type="predicted"/>
<protein>
    <submittedName>
        <fullName evidence="2">Vancomycin/teicoplanin A-type resistance protein VanA</fullName>
        <ecNumber evidence="2">6.1.2.1</ecNumber>
    </submittedName>
</protein>
<reference evidence="2 3" key="1">
    <citation type="journal article" date="2020" name="Int. J. Med. Microbiol.">
        <title>Discovery of Paenibacillus larvae ERIC V: Phenotypic and genomic comparison to genotypes ERIC I-IV reveal different inventories of virulence factors which correlate with epidemiological prevalences of American Foulbrood.</title>
        <authorList>
            <person name="Beims H."/>
            <person name="Bunk B."/>
            <person name="Erler S."/>
            <person name="Mohr K.I."/>
            <person name="Sproer C."/>
            <person name="Pradella S."/>
            <person name="Gunther G."/>
            <person name="Rohde M."/>
            <person name="von der Ohe W."/>
            <person name="Steinert M."/>
        </authorList>
    </citation>
    <scope>NUCLEOTIDE SEQUENCE [LARGE SCALE GENOMIC DNA]</scope>
    <source>
        <strain evidence="2">Eric_V</strain>
    </source>
</reference>
<evidence type="ECO:0000313" key="3">
    <source>
        <dbReference type="Proteomes" id="UP000464330"/>
    </source>
</evidence>